<gene>
    <name evidence="1" type="ORF">FHR75_004395</name>
</gene>
<proteinExistence type="predicted"/>
<reference evidence="1 2" key="1">
    <citation type="submission" date="2020-08" db="EMBL/GenBank/DDBJ databases">
        <title>The Agave Microbiome: Exploring the role of microbial communities in plant adaptations to desert environments.</title>
        <authorList>
            <person name="Partida-Martinez L.P."/>
        </authorList>
    </citation>
    <scope>NUCLEOTIDE SEQUENCE [LARGE SCALE GENOMIC DNA]</scope>
    <source>
        <strain evidence="1 2">AS2.23</strain>
    </source>
</reference>
<evidence type="ECO:0000313" key="2">
    <source>
        <dbReference type="Proteomes" id="UP000533269"/>
    </source>
</evidence>
<dbReference type="AlphaFoldDB" id="A0A7W4TRT4"/>
<name>A0A7W4TRT4_KINRA</name>
<protein>
    <submittedName>
        <fullName evidence="1">Uncharacterized protein</fullName>
    </submittedName>
</protein>
<comment type="caution">
    <text evidence="1">The sequence shown here is derived from an EMBL/GenBank/DDBJ whole genome shotgun (WGS) entry which is preliminary data.</text>
</comment>
<dbReference type="EMBL" id="JACHVY010000010">
    <property type="protein sequence ID" value="MBB2903552.1"/>
    <property type="molecule type" value="Genomic_DNA"/>
</dbReference>
<organism evidence="1 2">
    <name type="scientific">Kineococcus radiotolerans</name>
    <dbReference type="NCBI Taxonomy" id="131568"/>
    <lineage>
        <taxon>Bacteria</taxon>
        <taxon>Bacillati</taxon>
        <taxon>Actinomycetota</taxon>
        <taxon>Actinomycetes</taxon>
        <taxon>Kineosporiales</taxon>
        <taxon>Kineosporiaceae</taxon>
        <taxon>Kineococcus</taxon>
    </lineage>
</organism>
<accession>A0A7W4TRT4</accession>
<dbReference type="Proteomes" id="UP000533269">
    <property type="component" value="Unassembled WGS sequence"/>
</dbReference>
<sequence>MHWGTNGDPGDVWITVTAAGETFQNLLSSPSWHGGDLDGEQHSPFIAQECAQRLASHLEDWIAESRFGWGQQRIARYTLPQL</sequence>
<reference evidence="1 2" key="2">
    <citation type="submission" date="2020-08" db="EMBL/GenBank/DDBJ databases">
        <authorList>
            <person name="Partida-Martinez L."/>
            <person name="Huntemann M."/>
            <person name="Clum A."/>
            <person name="Wang J."/>
            <person name="Palaniappan K."/>
            <person name="Ritter S."/>
            <person name="Chen I.-M."/>
            <person name="Stamatis D."/>
            <person name="Reddy T."/>
            <person name="O'Malley R."/>
            <person name="Daum C."/>
            <person name="Shapiro N."/>
            <person name="Ivanova N."/>
            <person name="Kyrpides N."/>
            <person name="Woyke T."/>
        </authorList>
    </citation>
    <scope>NUCLEOTIDE SEQUENCE [LARGE SCALE GENOMIC DNA]</scope>
    <source>
        <strain evidence="1 2">AS2.23</strain>
    </source>
</reference>
<evidence type="ECO:0000313" key="1">
    <source>
        <dbReference type="EMBL" id="MBB2903552.1"/>
    </source>
</evidence>
<dbReference type="RefSeq" id="WP_260151429.1">
    <property type="nucleotide sequence ID" value="NZ_JACHVY010000010.1"/>
</dbReference>